<comment type="caution">
    <text evidence="2">The sequence shown here is derived from an EMBL/GenBank/DDBJ whole genome shotgun (WGS) entry which is preliminary data.</text>
</comment>
<evidence type="ECO:0000313" key="2">
    <source>
        <dbReference type="EMBL" id="KVV40918.1"/>
    </source>
</evidence>
<keyword evidence="3" id="KW-1185">Reference proteome</keyword>
<feature type="domain" description="HTH cro/C1-type" evidence="1">
    <location>
        <begin position="12"/>
        <end position="66"/>
    </location>
</feature>
<accession>A0A125BPN8</accession>
<gene>
    <name evidence="2" type="ORF">WT27_13410</name>
</gene>
<dbReference type="Pfam" id="PF13560">
    <property type="entry name" value="HTH_31"/>
    <property type="match status" value="1"/>
</dbReference>
<reference evidence="2 3" key="1">
    <citation type="submission" date="2015-11" db="EMBL/GenBank/DDBJ databases">
        <title>Expanding the genomic diversity of Burkholderia species for the development of highly accurate diagnostics.</title>
        <authorList>
            <person name="Sahl J."/>
            <person name="Keim P."/>
            <person name="Wagner D."/>
        </authorList>
    </citation>
    <scope>NUCLEOTIDE SEQUENCE [LARGE SCALE GENOMIC DNA]</scope>
    <source>
        <strain evidence="2 3">MSMB1301WGS</strain>
    </source>
</reference>
<dbReference type="InterPro" id="IPR001387">
    <property type="entry name" value="Cro/C1-type_HTH"/>
</dbReference>
<organism evidence="2 3">
    <name type="scientific">Burkholderia territorii</name>
    <dbReference type="NCBI Taxonomy" id="1503055"/>
    <lineage>
        <taxon>Bacteria</taxon>
        <taxon>Pseudomonadati</taxon>
        <taxon>Pseudomonadota</taxon>
        <taxon>Betaproteobacteria</taxon>
        <taxon>Burkholderiales</taxon>
        <taxon>Burkholderiaceae</taxon>
        <taxon>Burkholderia</taxon>
        <taxon>Burkholderia cepacia complex</taxon>
    </lineage>
</organism>
<evidence type="ECO:0000313" key="3">
    <source>
        <dbReference type="Proteomes" id="UP000062317"/>
    </source>
</evidence>
<evidence type="ECO:0000259" key="1">
    <source>
        <dbReference type="PROSITE" id="PS50943"/>
    </source>
</evidence>
<dbReference type="Proteomes" id="UP000062317">
    <property type="component" value="Unassembled WGS sequence"/>
</dbReference>
<dbReference type="Gene3D" id="1.10.260.40">
    <property type="entry name" value="lambda repressor-like DNA-binding domains"/>
    <property type="match status" value="1"/>
</dbReference>
<dbReference type="InterPro" id="IPR010982">
    <property type="entry name" value="Lambda_DNA-bd_dom_sf"/>
</dbReference>
<dbReference type="GO" id="GO:0003677">
    <property type="term" value="F:DNA binding"/>
    <property type="evidence" value="ECO:0007669"/>
    <property type="project" value="InterPro"/>
</dbReference>
<proteinExistence type="predicted"/>
<dbReference type="PROSITE" id="PS50943">
    <property type="entry name" value="HTH_CROC1"/>
    <property type="match status" value="1"/>
</dbReference>
<dbReference type="AlphaFoldDB" id="A0A125BPN8"/>
<dbReference type="EMBL" id="LPEQ01000113">
    <property type="protein sequence ID" value="KVV40918.1"/>
    <property type="molecule type" value="Genomic_DNA"/>
</dbReference>
<name>A0A125BPN8_9BURK</name>
<dbReference type="SUPFAM" id="SSF47413">
    <property type="entry name" value="lambda repressor-like DNA-binding domains"/>
    <property type="match status" value="1"/>
</dbReference>
<protein>
    <recommendedName>
        <fullName evidence="1">HTH cro/C1-type domain-containing protein</fullName>
    </recommendedName>
</protein>
<sequence length="93" mass="10152">MDTPRKEFGAAVHQARLDRQVTIADVAKETAVSKQAIAKIEEGLIVPRLQDFASLCRWAGLDADRWVEAFAYKVDAESAGSFRAEAALQAMAT</sequence>
<dbReference type="CDD" id="cd00093">
    <property type="entry name" value="HTH_XRE"/>
    <property type="match status" value="1"/>
</dbReference>